<gene>
    <name evidence="12" type="ORF">NKR23_g11605</name>
</gene>
<evidence type="ECO:0000256" key="5">
    <source>
        <dbReference type="ARBA" id="ARBA00023054"/>
    </source>
</evidence>
<dbReference type="Pfam" id="PF06470">
    <property type="entry name" value="SMC_hinge"/>
    <property type="match status" value="1"/>
</dbReference>
<dbReference type="GO" id="GO:0007059">
    <property type="term" value="P:chromosome segregation"/>
    <property type="evidence" value="ECO:0007669"/>
    <property type="project" value="UniProtKB-ARBA"/>
</dbReference>
<evidence type="ECO:0000313" key="12">
    <source>
        <dbReference type="EMBL" id="KAJ9131682.1"/>
    </source>
</evidence>
<feature type="coiled-coil region" evidence="9">
    <location>
        <begin position="729"/>
        <end position="828"/>
    </location>
</feature>
<evidence type="ECO:0000256" key="9">
    <source>
        <dbReference type="SAM" id="Coils"/>
    </source>
</evidence>
<evidence type="ECO:0000313" key="13">
    <source>
        <dbReference type="Proteomes" id="UP001174694"/>
    </source>
</evidence>
<dbReference type="Gene3D" id="1.10.287.1490">
    <property type="match status" value="1"/>
</dbReference>
<evidence type="ECO:0000256" key="8">
    <source>
        <dbReference type="PIRNR" id="PIRNR005719"/>
    </source>
</evidence>
<keyword evidence="3" id="KW-0132">Cell division</keyword>
<feature type="coiled-coil region" evidence="9">
    <location>
        <begin position="852"/>
        <end position="928"/>
    </location>
</feature>
<evidence type="ECO:0000256" key="10">
    <source>
        <dbReference type="SAM" id="MobiDB-lite"/>
    </source>
</evidence>
<evidence type="ECO:0000259" key="11">
    <source>
        <dbReference type="SMART" id="SM00968"/>
    </source>
</evidence>
<evidence type="ECO:0000256" key="4">
    <source>
        <dbReference type="ARBA" id="ARBA00022776"/>
    </source>
</evidence>
<comment type="similarity">
    <text evidence="2">Belongs to the SMC family. SMC3 subfamily.</text>
</comment>
<evidence type="ECO:0000256" key="3">
    <source>
        <dbReference type="ARBA" id="ARBA00022618"/>
    </source>
</evidence>
<dbReference type="Proteomes" id="UP001174694">
    <property type="component" value="Unassembled WGS sequence"/>
</dbReference>
<feature type="region of interest" description="Disordered" evidence="10">
    <location>
        <begin position="1051"/>
        <end position="1071"/>
    </location>
</feature>
<evidence type="ECO:0000256" key="6">
    <source>
        <dbReference type="ARBA" id="ARBA00023242"/>
    </source>
</evidence>
<keyword evidence="6 8" id="KW-0539">Nucleus</keyword>
<dbReference type="InterPro" id="IPR003395">
    <property type="entry name" value="RecF/RecN/SMC_N"/>
</dbReference>
<feature type="coiled-coil region" evidence="9">
    <location>
        <begin position="179"/>
        <end position="294"/>
    </location>
</feature>
<keyword evidence="7" id="KW-0131">Cell cycle</keyword>
<protein>
    <recommendedName>
        <fullName evidence="8">Structural maintenance of chromosomes protein</fullName>
    </recommendedName>
</protein>
<dbReference type="Gene3D" id="1.20.1060.20">
    <property type="match status" value="1"/>
</dbReference>
<dbReference type="EMBL" id="JANBVO010000065">
    <property type="protein sequence ID" value="KAJ9131682.1"/>
    <property type="molecule type" value="Genomic_DNA"/>
</dbReference>
<evidence type="ECO:0000256" key="1">
    <source>
        <dbReference type="ARBA" id="ARBA00004123"/>
    </source>
</evidence>
<organism evidence="12 13">
    <name type="scientific">Pleurostoma richardsiae</name>
    <dbReference type="NCBI Taxonomy" id="41990"/>
    <lineage>
        <taxon>Eukaryota</taxon>
        <taxon>Fungi</taxon>
        <taxon>Dikarya</taxon>
        <taxon>Ascomycota</taxon>
        <taxon>Pezizomycotina</taxon>
        <taxon>Sordariomycetes</taxon>
        <taxon>Sordariomycetidae</taxon>
        <taxon>Calosphaeriales</taxon>
        <taxon>Pleurostomataceae</taxon>
        <taxon>Pleurostoma</taxon>
    </lineage>
</organism>
<accession>A0AA38VGN6</accession>
<dbReference type="InterPro" id="IPR036277">
    <property type="entry name" value="SMC_hinge_sf"/>
</dbReference>
<feature type="coiled-coil region" evidence="9">
    <location>
        <begin position="673"/>
        <end position="700"/>
    </location>
</feature>
<keyword evidence="4" id="KW-0498">Mitosis</keyword>
<dbReference type="InterPro" id="IPR024704">
    <property type="entry name" value="SMC"/>
</dbReference>
<evidence type="ECO:0000256" key="2">
    <source>
        <dbReference type="ARBA" id="ARBA00005917"/>
    </source>
</evidence>
<dbReference type="InterPro" id="IPR027417">
    <property type="entry name" value="P-loop_NTPase"/>
</dbReference>
<dbReference type="Pfam" id="PF02463">
    <property type="entry name" value="SMC_N"/>
    <property type="match status" value="1"/>
</dbReference>
<evidence type="ECO:0000256" key="7">
    <source>
        <dbReference type="ARBA" id="ARBA00023306"/>
    </source>
</evidence>
<dbReference type="FunFam" id="3.40.50.300:FF:000370">
    <property type="entry name" value="Structural maintenance of chromosomes 3"/>
    <property type="match status" value="1"/>
</dbReference>
<dbReference type="CDD" id="cd03272">
    <property type="entry name" value="ABC_SMC3_euk"/>
    <property type="match status" value="1"/>
</dbReference>
<dbReference type="GO" id="GO:0005524">
    <property type="term" value="F:ATP binding"/>
    <property type="evidence" value="ECO:0007669"/>
    <property type="project" value="InterPro"/>
</dbReference>
<proteinExistence type="inferred from homology"/>
<feature type="domain" description="SMC hinge" evidence="11">
    <location>
        <begin position="522"/>
        <end position="634"/>
    </location>
</feature>
<dbReference type="SUPFAM" id="SSF52540">
    <property type="entry name" value="P-loop containing nucleoside triphosphate hydrolases"/>
    <property type="match status" value="1"/>
</dbReference>
<dbReference type="InterPro" id="IPR041741">
    <property type="entry name" value="SMC3_ABC_euk"/>
</dbReference>
<dbReference type="SUPFAM" id="SSF75553">
    <property type="entry name" value="Smc hinge domain"/>
    <property type="match status" value="1"/>
</dbReference>
<dbReference type="PANTHER" id="PTHR43977">
    <property type="entry name" value="STRUCTURAL MAINTENANCE OF CHROMOSOMES PROTEIN 3"/>
    <property type="match status" value="1"/>
</dbReference>
<dbReference type="FunFam" id="3.40.50.300:FF:000424">
    <property type="entry name" value="Structural maintenance of chromosomes 3"/>
    <property type="match status" value="1"/>
</dbReference>
<comment type="caution">
    <text evidence="12">The sequence shown here is derived from an EMBL/GenBank/DDBJ whole genome shotgun (WGS) entry which is preliminary data.</text>
</comment>
<dbReference type="GO" id="GO:0005694">
    <property type="term" value="C:chromosome"/>
    <property type="evidence" value="ECO:0007669"/>
    <property type="project" value="InterPro"/>
</dbReference>
<sequence length="1202" mass="137802">MHIKQIIIQGFKSYKDQTIIEPFSPGTNVIVGRNGSGKSNFFAAIRFVLSDSYNNLSREERVSLLHEGSGSAVNTAYVEVIFDNQDQRFNTQEPEIAIRRTIGHKKDEYSVNKKFQTKKEVIDMLEAAGFSRSNPFYIVPQGRVAAMTNMKETDRLNLLKEVAGTTQYENRRAESKKIIEETNNKKAKIDELLSDVKARMDELEEEREELRGFQDKDRERRSLEYAYYHQQQLAVQQALEELEDTRQEGAGSTSENQQAFIAGEKAIRDMESKLSELQQQLDLLRIDRGQLDEDRRENAKSRAKAELKVKNLAETQSSRERDKQMCEAQLQQVRAEIKAKEAELAKLLPEYENRKQLESQLKQALDSAEAGRIRLMKKQTRSSQFRNKAERDAWLRAEIGDLNGRLGSHKANRINAEEEVNEISRSIQMLRKEITALEERLEGWDDGLSELSNKVAKAKDVMDELDESRKALRRQEDKLNTIISNVRTERDKAERELSHTMDNSTARGLATIRRLKRERDIPGAYGTLADLMEVDEPYRVAAEQTAGASLFHYVVDHESTATELVDALQKGFGGRVTFMPLAQLRPRAVNIPKASDVVPLLDKIHYDPQFESAFQQVFGRTAVCPNLHIAGQYARSHGIDCITAEGDTANKRGAMTGGYIDTARSRLAAVRSVNKWRDEFDRLVAEVQHVRREIEKKDQEITSSMGEHQKLMQQLRRASDGHEPLRAELRSKEDQLVREQDRLDAAIARRDTVDRNMKDFDESVQALEAELVSEFKKALTNQEEQQLEDFISQVQDLQKQWNDASSARTELETRKQSLEVELRQNLRLREHQLSSKAHEGSISTSLGGTGNYADAQKELKKWQKASAALEKQIQQNEAQIEKVQSQISQLQEQKSAKEQEQQEIARQIERQKKRMEKSLQRKALLTAQADECSKSIRDLGVLPEEAFHRYQRMKSSEIQSRLKRVNQELKKYRHVNKKAFEQYTTFTTQQEQLLKRREELDESQKAIYELIDHLDREKDEMIGRTFKQVSKAFAEFFERLVPAGHGRLVIQRRMDRRGQDPEDSDEERQRSSIDNYVGVGISVSFNSKIADEQQKIQQLSGGQKSLCALCLIFAIQNAESSPFVIFDEVDANLDAQYRTAVAALLQQTSAETGTQFICTTFRPEIVHVADKCYGVTFRNKTSFIDVYDADDALEFVEGQAPK</sequence>
<dbReference type="AlphaFoldDB" id="A0AA38VGN6"/>
<dbReference type="Gene3D" id="3.30.70.1620">
    <property type="match status" value="1"/>
</dbReference>
<reference evidence="12" key="1">
    <citation type="submission" date="2022-07" db="EMBL/GenBank/DDBJ databases">
        <title>Fungi with potential for degradation of polypropylene.</title>
        <authorList>
            <person name="Gostincar C."/>
        </authorList>
    </citation>
    <scope>NUCLEOTIDE SEQUENCE</scope>
    <source>
        <strain evidence="12">EXF-13308</strain>
    </source>
</reference>
<name>A0AA38VGN6_9PEZI</name>
<feature type="coiled-coil region" evidence="9">
    <location>
        <begin position="413"/>
        <end position="503"/>
    </location>
</feature>
<dbReference type="Gene3D" id="3.40.50.300">
    <property type="entry name" value="P-loop containing nucleotide triphosphate hydrolases"/>
    <property type="match status" value="2"/>
</dbReference>
<dbReference type="SMART" id="SM00968">
    <property type="entry name" value="SMC_hinge"/>
    <property type="match status" value="1"/>
</dbReference>
<keyword evidence="5 9" id="KW-0175">Coiled coil</keyword>
<comment type="subcellular location">
    <subcellularLocation>
        <location evidence="1 8">Nucleus</location>
    </subcellularLocation>
</comment>
<dbReference type="GO" id="GO:0005634">
    <property type="term" value="C:nucleus"/>
    <property type="evidence" value="ECO:0007669"/>
    <property type="project" value="UniProtKB-SubCell"/>
</dbReference>
<keyword evidence="13" id="KW-1185">Reference proteome</keyword>
<dbReference type="GO" id="GO:0016887">
    <property type="term" value="F:ATP hydrolysis activity"/>
    <property type="evidence" value="ECO:0007669"/>
    <property type="project" value="InterPro"/>
</dbReference>
<dbReference type="InterPro" id="IPR010935">
    <property type="entry name" value="SMC_hinge"/>
</dbReference>
<dbReference type="GO" id="GO:0051276">
    <property type="term" value="P:chromosome organization"/>
    <property type="evidence" value="ECO:0007669"/>
    <property type="project" value="InterPro"/>
</dbReference>
<dbReference type="PIRSF" id="PIRSF005719">
    <property type="entry name" value="SMC"/>
    <property type="match status" value="1"/>
</dbReference>
<dbReference type="GO" id="GO:0051301">
    <property type="term" value="P:cell division"/>
    <property type="evidence" value="ECO:0007669"/>
    <property type="project" value="UniProtKB-KW"/>
</dbReference>